<proteinExistence type="predicted"/>
<protein>
    <submittedName>
        <fullName evidence="1">Uncharacterized protein</fullName>
    </submittedName>
</protein>
<evidence type="ECO:0000313" key="1">
    <source>
        <dbReference type="EMBL" id="RCI74975.1"/>
    </source>
</evidence>
<name>A0A367MBS2_PSEAI</name>
<dbReference type="AlphaFoldDB" id="A0A367MBS2"/>
<sequence length="107" mass="11822">MGICRPKQSRLAIPVLRAGYRTKGSRASQQIARPVGKIWNYRERLDSSAGMLAEPGNFKANTKVPSVIADYVGSALLRLQNGFRALETEKPTYKGGLFHIDITSMRA</sequence>
<comment type="caution">
    <text evidence="1">The sequence shown here is derived from an EMBL/GenBank/DDBJ whole genome shotgun (WGS) entry which is preliminary data.</text>
</comment>
<dbReference type="EMBL" id="QORE01000257">
    <property type="protein sequence ID" value="RCI74975.1"/>
    <property type="molecule type" value="Genomic_DNA"/>
</dbReference>
<dbReference type="Proteomes" id="UP000253594">
    <property type="component" value="Unassembled WGS sequence"/>
</dbReference>
<reference evidence="1 2" key="1">
    <citation type="submission" date="2018-07" db="EMBL/GenBank/DDBJ databases">
        <title>Mechanisms of high-level aminoglycoside resistance among Gram-negative pathogens in Brazil.</title>
        <authorList>
            <person name="Ballaben A.S."/>
            <person name="Darini A.L.C."/>
            <person name="Doi Y."/>
        </authorList>
    </citation>
    <scope>NUCLEOTIDE SEQUENCE [LARGE SCALE GENOMIC DNA]</scope>
    <source>
        <strain evidence="1 2">B2-305</strain>
    </source>
</reference>
<evidence type="ECO:0000313" key="2">
    <source>
        <dbReference type="Proteomes" id="UP000253594"/>
    </source>
</evidence>
<accession>A0A367MBS2</accession>
<organism evidence="1 2">
    <name type="scientific">Pseudomonas aeruginosa</name>
    <dbReference type="NCBI Taxonomy" id="287"/>
    <lineage>
        <taxon>Bacteria</taxon>
        <taxon>Pseudomonadati</taxon>
        <taxon>Pseudomonadota</taxon>
        <taxon>Gammaproteobacteria</taxon>
        <taxon>Pseudomonadales</taxon>
        <taxon>Pseudomonadaceae</taxon>
        <taxon>Pseudomonas</taxon>
    </lineage>
</organism>
<gene>
    <name evidence="1" type="ORF">DT376_10130</name>
</gene>